<evidence type="ECO:0000259" key="4">
    <source>
        <dbReference type="PROSITE" id="PS50995"/>
    </source>
</evidence>
<dbReference type="RefSeq" id="WP_322474591.1">
    <property type="nucleotide sequence ID" value="NZ_JBHRZG010000024.1"/>
</dbReference>
<dbReference type="PANTHER" id="PTHR33164:SF104">
    <property type="entry name" value="TRANSCRIPTIONAL REGULATORY PROTEIN"/>
    <property type="match status" value="1"/>
</dbReference>
<gene>
    <name evidence="5" type="ORF">ACFOSB_21305</name>
</gene>
<dbReference type="PROSITE" id="PS01117">
    <property type="entry name" value="HTH_MARR_1"/>
    <property type="match status" value="1"/>
</dbReference>
<dbReference type="PROSITE" id="PS50995">
    <property type="entry name" value="HTH_MARR_2"/>
    <property type="match status" value="1"/>
</dbReference>
<evidence type="ECO:0000256" key="2">
    <source>
        <dbReference type="ARBA" id="ARBA00023125"/>
    </source>
</evidence>
<feature type="domain" description="HTH marR-type" evidence="4">
    <location>
        <begin position="25"/>
        <end position="160"/>
    </location>
</feature>
<dbReference type="InterPro" id="IPR039422">
    <property type="entry name" value="MarR/SlyA-like"/>
</dbReference>
<dbReference type="InterPro" id="IPR036388">
    <property type="entry name" value="WH-like_DNA-bd_sf"/>
</dbReference>
<dbReference type="Pfam" id="PF12802">
    <property type="entry name" value="MarR_2"/>
    <property type="match status" value="1"/>
</dbReference>
<organism evidence="5 6">
    <name type="scientific">Deinococcus rufus</name>
    <dbReference type="NCBI Taxonomy" id="2136097"/>
    <lineage>
        <taxon>Bacteria</taxon>
        <taxon>Thermotogati</taxon>
        <taxon>Deinococcota</taxon>
        <taxon>Deinococci</taxon>
        <taxon>Deinococcales</taxon>
        <taxon>Deinococcaceae</taxon>
        <taxon>Deinococcus</taxon>
    </lineage>
</organism>
<proteinExistence type="predicted"/>
<evidence type="ECO:0000313" key="5">
    <source>
        <dbReference type="EMBL" id="MFC3835407.1"/>
    </source>
</evidence>
<keyword evidence="6" id="KW-1185">Reference proteome</keyword>
<dbReference type="InterPro" id="IPR023187">
    <property type="entry name" value="Tscrpt_reg_MarR-type_CS"/>
</dbReference>
<keyword evidence="3" id="KW-0804">Transcription</keyword>
<dbReference type="Proteomes" id="UP001595803">
    <property type="component" value="Unassembled WGS sequence"/>
</dbReference>
<sequence length="168" mass="18334">MSTLALLDRIRHDWQVREPDMATAPMLTFITLARAQSLLGDAVRSTAARADLTSATRDLLFTLYRSAPPEGLSASEIAALLAVSPATVTGSTDRLEARGLLTRTLDPDDRRSWRIALTDAGRALVRSHLPEHLAFEQSLLAALSPAEITQLETLLRRLIDHAETNGLV</sequence>
<protein>
    <submittedName>
        <fullName evidence="5">MarR family winged helix-turn-helix transcriptional regulator</fullName>
    </submittedName>
</protein>
<dbReference type="PRINTS" id="PR00598">
    <property type="entry name" value="HTHMARR"/>
</dbReference>
<comment type="caution">
    <text evidence="5">The sequence shown here is derived from an EMBL/GenBank/DDBJ whole genome shotgun (WGS) entry which is preliminary data.</text>
</comment>
<evidence type="ECO:0000256" key="1">
    <source>
        <dbReference type="ARBA" id="ARBA00023015"/>
    </source>
</evidence>
<keyword evidence="2" id="KW-0238">DNA-binding</keyword>
<dbReference type="SMART" id="SM00347">
    <property type="entry name" value="HTH_MARR"/>
    <property type="match status" value="1"/>
</dbReference>
<name>A0ABV7ZDD7_9DEIO</name>
<reference evidence="6" key="1">
    <citation type="journal article" date="2019" name="Int. J. Syst. Evol. Microbiol.">
        <title>The Global Catalogue of Microorganisms (GCM) 10K type strain sequencing project: providing services to taxonomists for standard genome sequencing and annotation.</title>
        <authorList>
            <consortium name="The Broad Institute Genomics Platform"/>
            <consortium name="The Broad Institute Genome Sequencing Center for Infectious Disease"/>
            <person name="Wu L."/>
            <person name="Ma J."/>
        </authorList>
    </citation>
    <scope>NUCLEOTIDE SEQUENCE [LARGE SCALE GENOMIC DNA]</scope>
    <source>
        <strain evidence="6">CCTCC AB 2017081</strain>
    </source>
</reference>
<dbReference type="EMBL" id="JBHRZG010000024">
    <property type="protein sequence ID" value="MFC3835407.1"/>
    <property type="molecule type" value="Genomic_DNA"/>
</dbReference>
<dbReference type="InterPro" id="IPR036390">
    <property type="entry name" value="WH_DNA-bd_sf"/>
</dbReference>
<dbReference type="SUPFAM" id="SSF46785">
    <property type="entry name" value="Winged helix' DNA-binding domain"/>
    <property type="match status" value="1"/>
</dbReference>
<dbReference type="InterPro" id="IPR000835">
    <property type="entry name" value="HTH_MarR-typ"/>
</dbReference>
<dbReference type="Gene3D" id="1.10.10.10">
    <property type="entry name" value="Winged helix-like DNA-binding domain superfamily/Winged helix DNA-binding domain"/>
    <property type="match status" value="1"/>
</dbReference>
<evidence type="ECO:0000313" key="6">
    <source>
        <dbReference type="Proteomes" id="UP001595803"/>
    </source>
</evidence>
<dbReference type="PANTHER" id="PTHR33164">
    <property type="entry name" value="TRANSCRIPTIONAL REGULATOR, MARR FAMILY"/>
    <property type="match status" value="1"/>
</dbReference>
<accession>A0ABV7ZDD7</accession>
<keyword evidence="1" id="KW-0805">Transcription regulation</keyword>
<evidence type="ECO:0000256" key="3">
    <source>
        <dbReference type="ARBA" id="ARBA00023163"/>
    </source>
</evidence>